<dbReference type="AlphaFoldDB" id="A0AAF0ZE69"/>
<dbReference type="PROSITE" id="PS50994">
    <property type="entry name" value="INTEGRASE"/>
    <property type="match status" value="1"/>
</dbReference>
<evidence type="ECO:0000313" key="2">
    <source>
        <dbReference type="EMBL" id="WMV38296.1"/>
    </source>
</evidence>
<dbReference type="SUPFAM" id="SSF53098">
    <property type="entry name" value="Ribonuclease H-like"/>
    <property type="match status" value="1"/>
</dbReference>
<dbReference type="InterPro" id="IPR012337">
    <property type="entry name" value="RNaseH-like_sf"/>
</dbReference>
<evidence type="ECO:0000313" key="3">
    <source>
        <dbReference type="Proteomes" id="UP001234989"/>
    </source>
</evidence>
<accession>A0AAF0ZE69</accession>
<dbReference type="EMBL" id="CP133618">
    <property type="protein sequence ID" value="WMV38296.1"/>
    <property type="molecule type" value="Genomic_DNA"/>
</dbReference>
<dbReference type="InterPro" id="IPR036397">
    <property type="entry name" value="RNaseH_sf"/>
</dbReference>
<proteinExistence type="predicted"/>
<dbReference type="InterPro" id="IPR001584">
    <property type="entry name" value="Integrase_cat-core"/>
</dbReference>
<dbReference type="PANTHER" id="PTHR45835:SF91">
    <property type="entry name" value="RETROTRANSPOSON, TY3-GYPSY SUBCLASS-LIKE PROTEIN"/>
    <property type="match status" value="1"/>
</dbReference>
<organism evidence="2 3">
    <name type="scientific">Solanum verrucosum</name>
    <dbReference type="NCBI Taxonomy" id="315347"/>
    <lineage>
        <taxon>Eukaryota</taxon>
        <taxon>Viridiplantae</taxon>
        <taxon>Streptophyta</taxon>
        <taxon>Embryophyta</taxon>
        <taxon>Tracheophyta</taxon>
        <taxon>Spermatophyta</taxon>
        <taxon>Magnoliopsida</taxon>
        <taxon>eudicotyledons</taxon>
        <taxon>Gunneridae</taxon>
        <taxon>Pentapetalae</taxon>
        <taxon>asterids</taxon>
        <taxon>lamiids</taxon>
        <taxon>Solanales</taxon>
        <taxon>Solanaceae</taxon>
        <taxon>Solanoideae</taxon>
        <taxon>Solaneae</taxon>
        <taxon>Solanum</taxon>
    </lineage>
</organism>
<keyword evidence="3" id="KW-1185">Reference proteome</keyword>
<dbReference type="Proteomes" id="UP001234989">
    <property type="component" value="Chromosome 7"/>
</dbReference>
<sequence length="282" mass="33248">MMNDIARFVAKCPNCQQVKVEYQKSGGLSQDISISWKWEDLNMEFIVWLPRTRRQHDSIWVIIDRMTKLAHFILVKVSYSTEDYAKLYFKKMMRLHRVPLSIISDRGTQFWKSFQKGLCYRFMLSTTFHPKTDGQAERIIQTLEDMLRACVIDFKGNWDNHLPLIEFAYNNSYHSSIGMAQLEVYMRKVKNGQSWQKSYADVRGRELEFDVHDWVYLKISPMKDVMSGASSFPCFLVEEMCWRSDIDSSLRRNQLVEGVTWEAEADMMSRYPHLFPSTPTLA</sequence>
<name>A0AAF0ZE69_SOLVR</name>
<protein>
    <recommendedName>
        <fullName evidence="1">Integrase catalytic domain-containing protein</fullName>
    </recommendedName>
</protein>
<feature type="domain" description="Integrase catalytic" evidence="1">
    <location>
        <begin position="30"/>
        <end position="189"/>
    </location>
</feature>
<reference evidence="2" key="1">
    <citation type="submission" date="2023-08" db="EMBL/GenBank/DDBJ databases">
        <title>A de novo genome assembly of Solanum verrucosum Schlechtendal, a Mexican diploid species geographically isolated from the other diploid A-genome species in potato relatives.</title>
        <authorList>
            <person name="Hosaka K."/>
        </authorList>
    </citation>
    <scope>NUCLEOTIDE SEQUENCE</scope>
    <source>
        <tissue evidence="2">Young leaves</tissue>
    </source>
</reference>
<dbReference type="Gene3D" id="3.30.420.10">
    <property type="entry name" value="Ribonuclease H-like superfamily/Ribonuclease H"/>
    <property type="match status" value="1"/>
</dbReference>
<gene>
    <name evidence="2" type="ORF">MTR67_031681</name>
</gene>
<dbReference type="GO" id="GO:0015074">
    <property type="term" value="P:DNA integration"/>
    <property type="evidence" value="ECO:0007669"/>
    <property type="project" value="InterPro"/>
</dbReference>
<dbReference type="GO" id="GO:0003676">
    <property type="term" value="F:nucleic acid binding"/>
    <property type="evidence" value="ECO:0007669"/>
    <property type="project" value="InterPro"/>
</dbReference>
<evidence type="ECO:0000259" key="1">
    <source>
        <dbReference type="PROSITE" id="PS50994"/>
    </source>
</evidence>
<dbReference type="PANTHER" id="PTHR45835">
    <property type="entry name" value="YALI0A06105P"/>
    <property type="match status" value="1"/>
</dbReference>